<protein>
    <submittedName>
        <fullName evidence="1">Uncharacterized protein</fullName>
    </submittedName>
</protein>
<evidence type="ECO:0000313" key="2">
    <source>
        <dbReference type="Proteomes" id="UP000239757"/>
    </source>
</evidence>
<accession>A0A2P5WIM0</accession>
<dbReference type="EMBL" id="KZ667467">
    <property type="protein sequence ID" value="PPR90940.1"/>
    <property type="molecule type" value="Genomic_DNA"/>
</dbReference>
<dbReference type="AlphaFoldDB" id="A0A2P5WIM0"/>
<evidence type="ECO:0000313" key="1">
    <source>
        <dbReference type="EMBL" id="PPR90940.1"/>
    </source>
</evidence>
<gene>
    <name evidence="1" type="ORF">GOBAR_AA29745</name>
</gene>
<sequence>MFRICIHADNAIAIKECCWMFRICIHADNAIAIKECCWASIIVLMLLGACEYSNYEASESERDNDVVGSEVEACEANVRVGVESNLDGLRISKNKKCTLIVSKRNCTVYMSLISDSPKFGSSVCMKKLQKGLVFADRKTVRPNGWKHKDNVKVCTD</sequence>
<name>A0A2P5WIM0_GOSBA</name>
<reference evidence="1 2" key="1">
    <citation type="submission" date="2015-01" db="EMBL/GenBank/DDBJ databases">
        <title>Genome of allotetraploid Gossypium barbadense reveals genomic plasticity and fiber elongation in cotton evolution.</title>
        <authorList>
            <person name="Chen X."/>
            <person name="Liu X."/>
            <person name="Zhao B."/>
            <person name="Zheng H."/>
            <person name="Hu Y."/>
            <person name="Lu G."/>
            <person name="Yang C."/>
            <person name="Chen J."/>
            <person name="Shan C."/>
            <person name="Zhang L."/>
            <person name="Zhou Y."/>
            <person name="Wang L."/>
            <person name="Guo W."/>
            <person name="Bai Y."/>
            <person name="Ruan J."/>
            <person name="Shangguan X."/>
            <person name="Mao Y."/>
            <person name="Jiang J."/>
            <person name="Zhu Y."/>
            <person name="Lei J."/>
            <person name="Kang H."/>
            <person name="Chen S."/>
            <person name="He X."/>
            <person name="Wang R."/>
            <person name="Wang Y."/>
            <person name="Chen J."/>
            <person name="Wang L."/>
            <person name="Yu S."/>
            <person name="Wang B."/>
            <person name="Wei J."/>
            <person name="Song S."/>
            <person name="Lu X."/>
            <person name="Gao Z."/>
            <person name="Gu W."/>
            <person name="Deng X."/>
            <person name="Ma D."/>
            <person name="Wang S."/>
            <person name="Liang W."/>
            <person name="Fang L."/>
            <person name="Cai C."/>
            <person name="Zhu X."/>
            <person name="Zhou B."/>
            <person name="Zhang Y."/>
            <person name="Chen Z."/>
            <person name="Xu S."/>
            <person name="Zhu R."/>
            <person name="Wang S."/>
            <person name="Zhang T."/>
            <person name="Zhao G."/>
        </authorList>
    </citation>
    <scope>NUCLEOTIDE SEQUENCE [LARGE SCALE GENOMIC DNA]</scope>
    <source>
        <strain evidence="2">cv. Xinhai21</strain>
        <tissue evidence="1">Leaf</tissue>
    </source>
</reference>
<dbReference type="Proteomes" id="UP000239757">
    <property type="component" value="Unassembled WGS sequence"/>
</dbReference>
<proteinExistence type="predicted"/>
<organism evidence="1 2">
    <name type="scientific">Gossypium barbadense</name>
    <name type="common">Sea Island cotton</name>
    <name type="synonym">Hibiscus barbadensis</name>
    <dbReference type="NCBI Taxonomy" id="3634"/>
    <lineage>
        <taxon>Eukaryota</taxon>
        <taxon>Viridiplantae</taxon>
        <taxon>Streptophyta</taxon>
        <taxon>Embryophyta</taxon>
        <taxon>Tracheophyta</taxon>
        <taxon>Spermatophyta</taxon>
        <taxon>Magnoliopsida</taxon>
        <taxon>eudicotyledons</taxon>
        <taxon>Gunneridae</taxon>
        <taxon>Pentapetalae</taxon>
        <taxon>rosids</taxon>
        <taxon>malvids</taxon>
        <taxon>Malvales</taxon>
        <taxon>Malvaceae</taxon>
        <taxon>Malvoideae</taxon>
        <taxon>Gossypium</taxon>
    </lineage>
</organism>